<dbReference type="SUPFAM" id="SSF52047">
    <property type="entry name" value="RNI-like"/>
    <property type="match status" value="1"/>
</dbReference>
<keyword evidence="4" id="KW-0732">Signal</keyword>
<keyword evidence="9" id="KW-1185">Reference proteome</keyword>
<organism evidence="8 9">
    <name type="scientific">Musa balbisiana</name>
    <name type="common">Banana</name>
    <dbReference type="NCBI Taxonomy" id="52838"/>
    <lineage>
        <taxon>Eukaryota</taxon>
        <taxon>Viridiplantae</taxon>
        <taxon>Streptophyta</taxon>
        <taxon>Embryophyta</taxon>
        <taxon>Tracheophyta</taxon>
        <taxon>Spermatophyta</taxon>
        <taxon>Magnoliopsida</taxon>
        <taxon>Liliopsida</taxon>
        <taxon>Zingiberales</taxon>
        <taxon>Musaceae</taxon>
        <taxon>Musa</taxon>
    </lineage>
</organism>
<evidence type="ECO:0000256" key="5">
    <source>
        <dbReference type="ARBA" id="ARBA00022737"/>
    </source>
</evidence>
<proteinExistence type="predicted"/>
<keyword evidence="6" id="KW-0472">Membrane</keyword>
<dbReference type="Pfam" id="PF23598">
    <property type="entry name" value="LRR_14"/>
    <property type="match status" value="1"/>
</dbReference>
<dbReference type="FunFam" id="3.80.10.10:FF:000299">
    <property type="entry name" value="Piriformospora indica-insensitive protein 2"/>
    <property type="match status" value="1"/>
</dbReference>
<evidence type="ECO:0000256" key="1">
    <source>
        <dbReference type="ARBA" id="ARBA00004236"/>
    </source>
</evidence>
<dbReference type="AlphaFoldDB" id="A0A4S8JHE8"/>
<dbReference type="STRING" id="52838.A0A4S8JHE8"/>
<name>A0A4S8JHE8_MUSBA</name>
<evidence type="ECO:0000256" key="6">
    <source>
        <dbReference type="ARBA" id="ARBA00023136"/>
    </source>
</evidence>
<dbReference type="InterPro" id="IPR053211">
    <property type="entry name" value="DNA_repair-toleration"/>
</dbReference>
<dbReference type="FunFam" id="3.80.10.10:FF:001678">
    <property type="entry name" value="Calmodulin-binding receptor kinase CaMRLK"/>
    <property type="match status" value="1"/>
</dbReference>
<dbReference type="PANTHER" id="PTHR48060">
    <property type="entry name" value="DNA DAMAGE-REPAIR/TOLERATION PROTEIN DRT100"/>
    <property type="match status" value="1"/>
</dbReference>
<comment type="caution">
    <text evidence="8">The sequence shown here is derived from an EMBL/GenBank/DDBJ whole genome shotgun (WGS) entry which is preliminary data.</text>
</comment>
<dbReference type="Pfam" id="PF00560">
    <property type="entry name" value="LRR_1"/>
    <property type="match status" value="1"/>
</dbReference>
<dbReference type="GO" id="GO:0005886">
    <property type="term" value="C:plasma membrane"/>
    <property type="evidence" value="ECO:0007669"/>
    <property type="project" value="UniProtKB-SubCell"/>
</dbReference>
<evidence type="ECO:0000313" key="8">
    <source>
        <dbReference type="EMBL" id="THU60674.1"/>
    </source>
</evidence>
<keyword evidence="5" id="KW-0677">Repeat</keyword>
<keyword evidence="2" id="KW-1003">Cell membrane</keyword>
<gene>
    <name evidence="8" type="ORF">C4D60_Mb07t15270</name>
</gene>
<dbReference type="Gene3D" id="3.80.10.10">
    <property type="entry name" value="Ribonuclease Inhibitor"/>
    <property type="match status" value="2"/>
</dbReference>
<evidence type="ECO:0000256" key="4">
    <source>
        <dbReference type="ARBA" id="ARBA00022729"/>
    </source>
</evidence>
<accession>A0A4S8JHE8</accession>
<keyword evidence="3" id="KW-0433">Leucine-rich repeat</keyword>
<dbReference type="PANTHER" id="PTHR48060:SF21">
    <property type="entry name" value="L DOMAIN-LIKE PROTEIN"/>
    <property type="match status" value="1"/>
</dbReference>
<protein>
    <recommendedName>
        <fullName evidence="7">Disease resistance R13L4/SHOC-2-like LRR domain-containing protein</fullName>
    </recommendedName>
</protein>
<evidence type="ECO:0000259" key="7">
    <source>
        <dbReference type="Pfam" id="PF23598"/>
    </source>
</evidence>
<dbReference type="Proteomes" id="UP000317650">
    <property type="component" value="Chromosome 7"/>
</dbReference>
<feature type="domain" description="Disease resistance R13L4/SHOC-2-like LRR" evidence="7">
    <location>
        <begin position="77"/>
        <end position="217"/>
    </location>
</feature>
<dbReference type="InterPro" id="IPR001611">
    <property type="entry name" value="Leu-rich_rpt"/>
</dbReference>
<reference evidence="8 9" key="1">
    <citation type="journal article" date="2019" name="Nat. Plants">
        <title>Genome sequencing of Musa balbisiana reveals subgenome evolution and function divergence in polyploid bananas.</title>
        <authorList>
            <person name="Yao X."/>
        </authorList>
    </citation>
    <scope>NUCLEOTIDE SEQUENCE [LARGE SCALE GENOMIC DNA]</scope>
    <source>
        <strain evidence="9">cv. DH-PKW</strain>
        <tissue evidence="8">Leaves</tissue>
    </source>
</reference>
<dbReference type="InterPro" id="IPR055414">
    <property type="entry name" value="LRR_R13L4/SHOC2-like"/>
</dbReference>
<dbReference type="EMBL" id="PYDT01000005">
    <property type="protein sequence ID" value="THU60674.1"/>
    <property type="molecule type" value="Genomic_DNA"/>
</dbReference>
<evidence type="ECO:0000256" key="2">
    <source>
        <dbReference type="ARBA" id="ARBA00022475"/>
    </source>
</evidence>
<evidence type="ECO:0000313" key="9">
    <source>
        <dbReference type="Proteomes" id="UP000317650"/>
    </source>
</evidence>
<sequence length="259" mass="28514">MGITLPLLEELNINDNKFYGPLPVSLSNATDLINIQLYKNRFTGTIPRGLGSLQKVDHFDLSYNQLEARNAAEWGFLDDLANCSSLKYLQITSNKLGGFLPRSIVNFSTTLEWFEIDDNRIAGSVPAEIGNLVSLTSVRMNSNLFTGKIPATVGNLSNLQIMDLSRNYFTGEIPATLGHLTQLFELRLHSNQLQGSLPPSLGNCPLNLLDLSVNNSEPASLPHPVITFIPDAGSRDLSCRGNNMPDLSPRFVWHSSLDT</sequence>
<comment type="subcellular location">
    <subcellularLocation>
        <location evidence="1">Cell membrane</location>
    </subcellularLocation>
</comment>
<dbReference type="InterPro" id="IPR032675">
    <property type="entry name" value="LRR_dom_sf"/>
</dbReference>
<evidence type="ECO:0000256" key="3">
    <source>
        <dbReference type="ARBA" id="ARBA00022614"/>
    </source>
</evidence>